<dbReference type="InterPro" id="IPR023753">
    <property type="entry name" value="FAD/NAD-binding_dom"/>
</dbReference>
<dbReference type="GO" id="GO:0016668">
    <property type="term" value="F:oxidoreductase activity, acting on a sulfur group of donors, NAD(P) as acceptor"/>
    <property type="evidence" value="ECO:0007669"/>
    <property type="project" value="UniProtKB-ARBA"/>
</dbReference>
<evidence type="ECO:0000256" key="4">
    <source>
        <dbReference type="ARBA" id="ARBA00022827"/>
    </source>
</evidence>
<evidence type="ECO:0000256" key="6">
    <source>
        <dbReference type="ARBA" id="ARBA00023027"/>
    </source>
</evidence>
<dbReference type="Pfam" id="PF07992">
    <property type="entry name" value="Pyr_redox_2"/>
    <property type="match status" value="1"/>
</dbReference>
<feature type="domain" description="Thioredoxin-like fold" evidence="12">
    <location>
        <begin position="126"/>
        <end position="194"/>
    </location>
</feature>
<evidence type="ECO:0000256" key="8">
    <source>
        <dbReference type="ARBA" id="ARBA00023284"/>
    </source>
</evidence>
<organism evidence="13 14">
    <name type="scientific">Candidatus Gallilactobacillus intestinavium</name>
    <dbReference type="NCBI Taxonomy" id="2840838"/>
    <lineage>
        <taxon>Bacteria</taxon>
        <taxon>Bacillati</taxon>
        <taxon>Bacillota</taxon>
        <taxon>Bacilli</taxon>
        <taxon>Lactobacillales</taxon>
        <taxon>Lactobacillaceae</taxon>
        <taxon>Lactobacillaceae incertae sedis</taxon>
        <taxon>Candidatus Gallilactobacillus</taxon>
    </lineage>
</organism>
<dbReference type="AlphaFoldDB" id="A0A9D9H8D4"/>
<dbReference type="InterPro" id="IPR036249">
    <property type="entry name" value="Thioredoxin-like_sf"/>
</dbReference>
<dbReference type="PANTHER" id="PTHR48105">
    <property type="entry name" value="THIOREDOXIN REDUCTASE 1-RELATED-RELATED"/>
    <property type="match status" value="1"/>
</dbReference>
<accession>A0A9D9H8D4</accession>
<feature type="domain" description="FAD/NAD(P)-binding" evidence="11">
    <location>
        <begin position="211"/>
        <end position="500"/>
    </location>
</feature>
<dbReference type="PIRSF" id="PIRSF000238">
    <property type="entry name" value="AhpF"/>
    <property type="match status" value="1"/>
</dbReference>
<evidence type="ECO:0000256" key="2">
    <source>
        <dbReference type="ARBA" id="ARBA00011738"/>
    </source>
</evidence>
<keyword evidence="7 10" id="KW-1015">Disulfide bond</keyword>
<dbReference type="GO" id="GO:0051287">
    <property type="term" value="F:NAD binding"/>
    <property type="evidence" value="ECO:0007669"/>
    <property type="project" value="InterPro"/>
</dbReference>
<dbReference type="NCBIfam" id="TIGR03140">
    <property type="entry name" value="AhpF"/>
    <property type="match status" value="1"/>
</dbReference>
<dbReference type="GO" id="GO:0000302">
    <property type="term" value="P:response to reactive oxygen species"/>
    <property type="evidence" value="ECO:0007669"/>
    <property type="project" value="InterPro"/>
</dbReference>
<evidence type="ECO:0000256" key="5">
    <source>
        <dbReference type="ARBA" id="ARBA00023002"/>
    </source>
</evidence>
<reference evidence="13" key="1">
    <citation type="submission" date="2020-10" db="EMBL/GenBank/DDBJ databases">
        <authorList>
            <person name="Gilroy R."/>
        </authorList>
    </citation>
    <scope>NUCLEOTIDE SEQUENCE</scope>
    <source>
        <strain evidence="13">C6-149</strain>
    </source>
</reference>
<proteinExistence type="inferred from homology"/>
<reference evidence="13" key="2">
    <citation type="journal article" date="2021" name="PeerJ">
        <title>Extensive microbial diversity within the chicken gut microbiome revealed by metagenomics and culture.</title>
        <authorList>
            <person name="Gilroy R."/>
            <person name="Ravi A."/>
            <person name="Getino M."/>
            <person name="Pursley I."/>
            <person name="Horton D.L."/>
            <person name="Alikhan N.F."/>
            <person name="Baker D."/>
            <person name="Gharbi K."/>
            <person name="Hall N."/>
            <person name="Watson M."/>
            <person name="Adriaenssens E.M."/>
            <person name="Foster-Nyarko E."/>
            <person name="Jarju S."/>
            <person name="Secka A."/>
            <person name="Antonio M."/>
            <person name="Oren A."/>
            <person name="Chaudhuri R.R."/>
            <person name="La Ragione R."/>
            <person name="Hildebrand F."/>
            <person name="Pallen M.J."/>
        </authorList>
    </citation>
    <scope>NUCLEOTIDE SEQUENCE</scope>
    <source>
        <strain evidence="13">C6-149</strain>
    </source>
</reference>
<dbReference type="CDD" id="cd02974">
    <property type="entry name" value="AhpF_NTD_N"/>
    <property type="match status" value="1"/>
</dbReference>
<gene>
    <name evidence="13" type="primary">ahpF</name>
    <name evidence="13" type="ORF">IAA89_05675</name>
</gene>
<dbReference type="SUPFAM" id="SSF51905">
    <property type="entry name" value="FAD/NAD(P)-binding domain"/>
    <property type="match status" value="1"/>
</dbReference>
<keyword evidence="4 9" id="KW-0274">FAD</keyword>
<evidence type="ECO:0000256" key="10">
    <source>
        <dbReference type="PIRSR" id="PIRSR000238-2"/>
    </source>
</evidence>
<dbReference type="EC" id="1.8.1.-" evidence="13"/>
<dbReference type="InterPro" id="IPR012336">
    <property type="entry name" value="Thioredoxin-like_fold"/>
</dbReference>
<evidence type="ECO:0000256" key="3">
    <source>
        <dbReference type="ARBA" id="ARBA00022630"/>
    </source>
</evidence>
<sequence length="515" mass="56499">MIIDDQLKQQTLQYLQLLESEVVFTIDVDDSDASKNLEEFIKEICDLDSRLSYVKGTLERTPAFSIDRKDHEKSGVVFAGVPLGHEYNSFILALIQVSGRAPKISDELAQSIKNIQTDYHFITYASLTCHNCPDVVQALNILSILNPHISHTMIDGAVFKDEVEAKNIMAVPVVYANDEFFLNGRSSLEAIVEKLGISDNRKYDDFTQKLYDVLVIGGGPAGISSAIYAARKGIKVALVLEHFGGQVIETLGIENIIGTPYIEGESFANALEEHLRKYDNVDVLLERQAAQVQKNGAEFNVTLDNQVILKSKTVIIATGAHWRNINVPGEQEFQTKGVAYCPHCDAPLYKNKDVAVIGGGNSGMEAAIDLANVAHHVTLFERSDKFKADDILLERARNLSNVDLLTNAQTEKITGQNHVEGLDYQQNGESGKHLTVDGVFVQIGLVPNTEWLNGDSVSVKLNDHGEIMVDKYGATNIEGLYAAGDCTDSSYKQIIISMGSGATAALGAFDYLIRD</sequence>
<comment type="caution">
    <text evidence="13">The sequence shown here is derived from an EMBL/GenBank/DDBJ whole genome shotgun (WGS) entry which is preliminary data.</text>
</comment>
<dbReference type="PROSITE" id="PS00573">
    <property type="entry name" value="PYRIDINE_REDOX_2"/>
    <property type="match status" value="1"/>
</dbReference>
<evidence type="ECO:0000256" key="7">
    <source>
        <dbReference type="ARBA" id="ARBA00023157"/>
    </source>
</evidence>
<comment type="subunit">
    <text evidence="2">Homodimer.</text>
</comment>
<keyword evidence="3" id="KW-0285">Flavoprotein</keyword>
<dbReference type="Gene3D" id="3.40.30.80">
    <property type="match status" value="1"/>
</dbReference>
<evidence type="ECO:0000256" key="1">
    <source>
        <dbReference type="ARBA" id="ARBA00009333"/>
    </source>
</evidence>
<evidence type="ECO:0000313" key="13">
    <source>
        <dbReference type="EMBL" id="MBO8441901.1"/>
    </source>
</evidence>
<dbReference type="PRINTS" id="PR00469">
    <property type="entry name" value="PNDRDTASEII"/>
</dbReference>
<keyword evidence="5 13" id="KW-0560">Oxidoreductase</keyword>
<dbReference type="PRINTS" id="PR00368">
    <property type="entry name" value="FADPNR"/>
</dbReference>
<dbReference type="Gene3D" id="3.50.50.60">
    <property type="entry name" value="FAD/NAD(P)-binding domain"/>
    <property type="match status" value="2"/>
</dbReference>
<dbReference type="InterPro" id="IPR044142">
    <property type="entry name" value="AhpF_NTD_N"/>
</dbReference>
<feature type="binding site" evidence="9">
    <location>
        <begin position="353"/>
        <end position="367"/>
    </location>
    <ligand>
        <name>NAD(+)</name>
        <dbReference type="ChEBI" id="CHEBI:57540"/>
    </ligand>
</feature>
<dbReference type="PROSITE" id="PS51354">
    <property type="entry name" value="GLUTAREDOXIN_2"/>
    <property type="match status" value="1"/>
</dbReference>
<dbReference type="InterPro" id="IPR008255">
    <property type="entry name" value="Pyr_nucl-diS_OxRdtase_2_AS"/>
</dbReference>
<comment type="cofactor">
    <cofactor evidence="9">
        <name>FAD</name>
        <dbReference type="ChEBI" id="CHEBI:57692"/>
    </cofactor>
    <text evidence="9">Binds 1 FAD per subunit.</text>
</comment>
<feature type="binding site" evidence="9">
    <location>
        <begin position="212"/>
        <end position="227"/>
    </location>
    <ligand>
        <name>FAD</name>
        <dbReference type="ChEBI" id="CHEBI:57692"/>
    </ligand>
</feature>
<dbReference type="InterPro" id="IPR012081">
    <property type="entry name" value="Alkyl_hydroperoxide_Rdtase_suF"/>
</dbReference>
<keyword evidence="6 9" id="KW-0520">NAD</keyword>
<evidence type="ECO:0000256" key="9">
    <source>
        <dbReference type="PIRSR" id="PIRSR000238-1"/>
    </source>
</evidence>
<name>A0A9D9H8D4_9LACO</name>
<evidence type="ECO:0000259" key="12">
    <source>
        <dbReference type="Pfam" id="PF13192"/>
    </source>
</evidence>
<comment type="similarity">
    <text evidence="1">Belongs to the class-II pyridine nucleotide-disulfide oxidoreductase family.</text>
</comment>
<dbReference type="InterPro" id="IPR044141">
    <property type="entry name" value="AhpF_NTD_C"/>
</dbReference>
<dbReference type="Proteomes" id="UP000823614">
    <property type="component" value="Unassembled WGS sequence"/>
</dbReference>
<dbReference type="GO" id="GO:0102039">
    <property type="term" value="F:NADH-dependent peroxiredoxin activity"/>
    <property type="evidence" value="ECO:0007669"/>
    <property type="project" value="InterPro"/>
</dbReference>
<keyword evidence="8 10" id="KW-0676">Redox-active center</keyword>
<dbReference type="GO" id="GO:0050660">
    <property type="term" value="F:flavin adenine dinucleotide binding"/>
    <property type="evidence" value="ECO:0007669"/>
    <property type="project" value="InterPro"/>
</dbReference>
<dbReference type="SUPFAM" id="SSF52833">
    <property type="entry name" value="Thioredoxin-like"/>
    <property type="match status" value="2"/>
</dbReference>
<dbReference type="EMBL" id="JADIMP010000092">
    <property type="protein sequence ID" value="MBO8441901.1"/>
    <property type="molecule type" value="Genomic_DNA"/>
</dbReference>
<evidence type="ECO:0000313" key="14">
    <source>
        <dbReference type="Proteomes" id="UP000823614"/>
    </source>
</evidence>
<protein>
    <submittedName>
        <fullName evidence="13">Alkyl hydroperoxide reductase subunit F</fullName>
        <ecNumber evidence="13">1.8.1.-</ecNumber>
    </submittedName>
</protein>
<dbReference type="InterPro" id="IPR036188">
    <property type="entry name" value="FAD/NAD-bd_sf"/>
</dbReference>
<dbReference type="CDD" id="cd03026">
    <property type="entry name" value="AhpF_NTD_C"/>
    <property type="match status" value="1"/>
</dbReference>
<feature type="disulfide bond" description="Redox-active" evidence="10">
    <location>
        <begin position="341"/>
        <end position="344"/>
    </location>
</feature>
<keyword evidence="9" id="KW-0521">NADP</keyword>
<dbReference type="InterPro" id="IPR050097">
    <property type="entry name" value="Ferredoxin-NADP_redctase_2"/>
</dbReference>
<feature type="binding site" evidence="9">
    <location>
        <begin position="475"/>
        <end position="485"/>
    </location>
    <ligand>
        <name>FAD</name>
        <dbReference type="ChEBI" id="CHEBI:57692"/>
    </ligand>
</feature>
<dbReference type="Pfam" id="PF13192">
    <property type="entry name" value="Thioredoxin_3"/>
    <property type="match status" value="1"/>
</dbReference>
<evidence type="ECO:0000259" key="11">
    <source>
        <dbReference type="Pfam" id="PF07992"/>
    </source>
</evidence>